<dbReference type="Proteomes" id="UP000467700">
    <property type="component" value="Unassembled WGS sequence"/>
</dbReference>
<evidence type="ECO:0000313" key="3">
    <source>
        <dbReference type="Proteomes" id="UP000467700"/>
    </source>
</evidence>
<comment type="caution">
    <text evidence="2">The sequence shown here is derived from an EMBL/GenBank/DDBJ whole genome shotgun (WGS) entry which is preliminary data.</text>
</comment>
<reference evidence="2 3" key="1">
    <citation type="submission" date="2020-01" db="EMBL/GenBank/DDBJ databases">
        <authorList>
            <person name="Gupta K D."/>
        </authorList>
    </citation>
    <scope>NUCLEOTIDE SEQUENCE [LARGE SCALE GENOMIC DNA]</scope>
</reference>
<dbReference type="AlphaFoldDB" id="A0A8S0XF68"/>
<dbReference type="EMBL" id="CACVBS010000029">
    <property type="protein sequence ID" value="CAA7260549.1"/>
    <property type="molecule type" value="Genomic_DNA"/>
</dbReference>
<feature type="region of interest" description="Disordered" evidence="1">
    <location>
        <begin position="212"/>
        <end position="244"/>
    </location>
</feature>
<feature type="compositionally biased region" description="Polar residues" evidence="1">
    <location>
        <begin position="231"/>
        <end position="244"/>
    </location>
</feature>
<gene>
    <name evidence="2" type="ORF">AAE3_LOCUS2713</name>
</gene>
<proteinExistence type="predicted"/>
<name>A0A8S0XF68_CYCAE</name>
<evidence type="ECO:0000256" key="1">
    <source>
        <dbReference type="SAM" id="MobiDB-lite"/>
    </source>
</evidence>
<sequence>MKFNFAEASSKNNPALVCSSQSLPACFMHDRSPSLPLPTLVPWLQLIVRLVLSSPVLARPRPALAIVLPSSCVSLAVLTSSPFNPRWPPWASPGRNHRLATSAALHAPSRGVLAGCGLGQALDGATVLGVRKPRSPRSARCCVVLRPISPLPLLRSHCPAHRPRVALVPAFVLSPPPLWHHPPQTAVSSSPRTTSCFSTTRDAQLWTTETVEEEGVNLEADPAPEKDSSEPRWSQSTRALQVAL</sequence>
<protein>
    <submittedName>
        <fullName evidence="2">Uncharacterized protein</fullName>
    </submittedName>
</protein>
<evidence type="ECO:0000313" key="2">
    <source>
        <dbReference type="EMBL" id="CAA7260549.1"/>
    </source>
</evidence>
<keyword evidence="3" id="KW-1185">Reference proteome</keyword>
<organism evidence="2 3">
    <name type="scientific">Cyclocybe aegerita</name>
    <name type="common">Black poplar mushroom</name>
    <name type="synonym">Agrocybe aegerita</name>
    <dbReference type="NCBI Taxonomy" id="1973307"/>
    <lineage>
        <taxon>Eukaryota</taxon>
        <taxon>Fungi</taxon>
        <taxon>Dikarya</taxon>
        <taxon>Basidiomycota</taxon>
        <taxon>Agaricomycotina</taxon>
        <taxon>Agaricomycetes</taxon>
        <taxon>Agaricomycetidae</taxon>
        <taxon>Agaricales</taxon>
        <taxon>Agaricineae</taxon>
        <taxon>Bolbitiaceae</taxon>
        <taxon>Cyclocybe</taxon>
    </lineage>
</organism>
<accession>A0A8S0XF68</accession>